<dbReference type="Proteomes" id="UP000011971">
    <property type="component" value="Unassembled WGS sequence"/>
</dbReference>
<accession>M5JU22</accession>
<proteinExistence type="predicted"/>
<reference evidence="1 2" key="1">
    <citation type="journal article" date="2013" name="Gut Pathog.">
        <title>Draft genome of Ochrobactrum intermedium strain M86 isolated from non-ulcer dyspeptic individual from India.</title>
        <authorList>
            <person name="Kulkarni G."/>
            <person name="Dhotre D."/>
            <person name="Dharne M."/>
            <person name="Shetty S."/>
            <person name="Chowdhury S."/>
            <person name="Misra V."/>
            <person name="Misra S."/>
            <person name="Patole M."/>
            <person name="Shouche Y."/>
        </authorList>
    </citation>
    <scope>NUCLEOTIDE SEQUENCE [LARGE SCALE GENOMIC DNA]</scope>
    <source>
        <strain evidence="1 2">M86</strain>
    </source>
</reference>
<dbReference type="OrthoDB" id="1245200at2"/>
<evidence type="ECO:0000313" key="1">
    <source>
        <dbReference type="EMBL" id="ELT47729.1"/>
    </source>
</evidence>
<protein>
    <submittedName>
        <fullName evidence="1">Uncharacterized protein</fullName>
    </submittedName>
</protein>
<dbReference type="AlphaFoldDB" id="M5JU22"/>
<dbReference type="PATRIC" id="fig|1234597.4.peg.3732"/>
<gene>
    <name evidence="1" type="ORF">D584_18092</name>
</gene>
<comment type="caution">
    <text evidence="1">The sequence shown here is derived from an EMBL/GenBank/DDBJ whole genome shotgun (WGS) entry which is preliminary data.</text>
</comment>
<dbReference type="RefSeq" id="WP_006472373.1">
    <property type="nucleotide sequence ID" value="NZ_AOGE01000048.1"/>
</dbReference>
<dbReference type="EMBL" id="AOGE01000048">
    <property type="protein sequence ID" value="ELT47729.1"/>
    <property type="molecule type" value="Genomic_DNA"/>
</dbReference>
<organism evidence="1 2">
    <name type="scientific">Brucella intermedia M86</name>
    <dbReference type="NCBI Taxonomy" id="1234597"/>
    <lineage>
        <taxon>Bacteria</taxon>
        <taxon>Pseudomonadati</taxon>
        <taxon>Pseudomonadota</taxon>
        <taxon>Alphaproteobacteria</taxon>
        <taxon>Hyphomicrobiales</taxon>
        <taxon>Brucellaceae</taxon>
        <taxon>Brucella/Ochrobactrum group</taxon>
        <taxon>Brucella</taxon>
    </lineage>
</organism>
<name>M5JU22_9HYPH</name>
<sequence length="95" mass="10833">MSKFQKPYFTLQKFNPDGSFAGTSYFYEGLGGEQMEAMMKAIPWAVYRRVHSVPETVEVYMPWSPPLGASEKGFSNTLSKERVDQFTRHVMGLEA</sequence>
<evidence type="ECO:0000313" key="2">
    <source>
        <dbReference type="Proteomes" id="UP000011971"/>
    </source>
</evidence>